<dbReference type="PROSITE" id="PS00616">
    <property type="entry name" value="HIS_ACID_PHOSPHAT_1"/>
    <property type="match status" value="1"/>
</dbReference>
<dbReference type="Proteomes" id="UP001153365">
    <property type="component" value="Unassembled WGS sequence"/>
</dbReference>
<proteinExistence type="predicted"/>
<name>A0AAV0B4F2_PHAPC</name>
<accession>A0AAV0B4F2</accession>
<dbReference type="EMBL" id="CALTRL010003681">
    <property type="protein sequence ID" value="CAH7681702.1"/>
    <property type="molecule type" value="Genomic_DNA"/>
</dbReference>
<dbReference type="InterPro" id="IPR033379">
    <property type="entry name" value="Acid_Pase_AS"/>
</dbReference>
<dbReference type="GO" id="GO:0003993">
    <property type="term" value="F:acid phosphatase activity"/>
    <property type="evidence" value="ECO:0007669"/>
    <property type="project" value="TreeGrafter"/>
</dbReference>
<gene>
    <name evidence="2" type="ORF">PPACK8108_LOCUS10117</name>
    <name evidence="3" type="ORF">PPACK8108_LOCUS14342</name>
</gene>
<dbReference type="Gene3D" id="3.40.50.1240">
    <property type="entry name" value="Phosphoglycerate mutase-like"/>
    <property type="match status" value="1"/>
</dbReference>
<dbReference type="AlphaFoldDB" id="A0AAV0B4F2"/>
<comment type="caution">
    <text evidence="3">The sequence shown here is derived from an EMBL/GenBank/DDBJ whole genome shotgun (WGS) entry which is preliminary data.</text>
</comment>
<evidence type="ECO:0000313" key="3">
    <source>
        <dbReference type="EMBL" id="CAH7681702.1"/>
    </source>
</evidence>
<dbReference type="CDD" id="cd07061">
    <property type="entry name" value="HP_HAP_like"/>
    <property type="match status" value="1"/>
</dbReference>
<dbReference type="PANTHER" id="PTHR20963:SF24">
    <property type="entry name" value="3-PHYTASE B"/>
    <property type="match status" value="1"/>
</dbReference>
<dbReference type="SUPFAM" id="SSF53254">
    <property type="entry name" value="Phosphoglycerate mutase-like"/>
    <property type="match status" value="1"/>
</dbReference>
<reference evidence="3" key="1">
    <citation type="submission" date="2022-06" db="EMBL/GenBank/DDBJ databases">
        <authorList>
            <consortium name="SYNGENTA / RWTH Aachen University"/>
        </authorList>
    </citation>
    <scope>NUCLEOTIDE SEQUENCE</scope>
</reference>
<dbReference type="EMBL" id="CALTRL010002262">
    <property type="protein sequence ID" value="CAH7675149.1"/>
    <property type="molecule type" value="Genomic_DNA"/>
</dbReference>
<evidence type="ECO:0000313" key="2">
    <source>
        <dbReference type="EMBL" id="CAH7675149.1"/>
    </source>
</evidence>
<sequence>SPFHRFGNYKRQPSSCELDRVIQIQRHGSRYPTSRVNDKIQRSLNKIKKIGDRLDKSLEFIKSYRFFSKDSDLVELGRKESYLSGEEFYSRYRDLINKDLSDNGLVHLPFLRSSQSDRVIQSAELFKIGLIDRFKSQRNFEEKILIISEDPKDAYNSKEEYEYDDEKGVWLKLFIRPILKRFNEHLAVGSDLNEIDVLSLMQLCLFDSVAKEEQSKFCDIFHEEEWINFEYYFDLDKYFKHGIGNEIASSQGVGYLAELLSRLTGDIDWIRRDFTKVNHTLDESEDYFPLNRKTFVDFSHDNQMVSIFSSLGIQPIEDLPIEGPPPTNRSFVVAQWVPFASRLTVERMKCRQNHHSNSSDQLELYLRIFLVS</sequence>
<evidence type="ECO:0000313" key="4">
    <source>
        <dbReference type="Proteomes" id="UP001153365"/>
    </source>
</evidence>
<dbReference type="PANTHER" id="PTHR20963">
    <property type="entry name" value="MULTIPLE INOSITOL POLYPHOSPHATE PHOSPHATASE-RELATED"/>
    <property type="match status" value="1"/>
</dbReference>
<dbReference type="InterPro" id="IPR000560">
    <property type="entry name" value="His_Pase_clade-2"/>
</dbReference>
<organism evidence="3 4">
    <name type="scientific">Phakopsora pachyrhizi</name>
    <name type="common">Asian soybean rust disease fungus</name>
    <dbReference type="NCBI Taxonomy" id="170000"/>
    <lineage>
        <taxon>Eukaryota</taxon>
        <taxon>Fungi</taxon>
        <taxon>Dikarya</taxon>
        <taxon>Basidiomycota</taxon>
        <taxon>Pucciniomycotina</taxon>
        <taxon>Pucciniomycetes</taxon>
        <taxon>Pucciniales</taxon>
        <taxon>Phakopsoraceae</taxon>
        <taxon>Phakopsora</taxon>
    </lineage>
</organism>
<evidence type="ECO:0000256" key="1">
    <source>
        <dbReference type="ARBA" id="ARBA00022801"/>
    </source>
</evidence>
<keyword evidence="4" id="KW-1185">Reference proteome</keyword>
<protein>
    <submittedName>
        <fullName evidence="3">Histidine phosphatase superfamily</fullName>
    </submittedName>
</protein>
<dbReference type="InterPro" id="IPR029033">
    <property type="entry name" value="His_PPase_superfam"/>
</dbReference>
<feature type="non-terminal residue" evidence="3">
    <location>
        <position position="1"/>
    </location>
</feature>
<dbReference type="Pfam" id="PF00328">
    <property type="entry name" value="His_Phos_2"/>
    <property type="match status" value="1"/>
</dbReference>
<keyword evidence="1" id="KW-0378">Hydrolase</keyword>